<dbReference type="Pfam" id="PF00400">
    <property type="entry name" value="WD40"/>
    <property type="match status" value="1"/>
</dbReference>
<dbReference type="InterPro" id="IPR015943">
    <property type="entry name" value="WD40/YVTN_repeat-like_dom_sf"/>
</dbReference>
<evidence type="ECO:0000313" key="1">
    <source>
        <dbReference type="EMBL" id="CAF5181346.1"/>
    </source>
</evidence>
<dbReference type="SUPFAM" id="SSF50978">
    <property type="entry name" value="WD40 repeat-like"/>
    <property type="match status" value="1"/>
</dbReference>
<name>A0A8S3HC54_9BILA</name>
<gene>
    <name evidence="1" type="ORF">SMN809_LOCUS69046</name>
</gene>
<comment type="caution">
    <text evidence="1">The sequence shown here is derived from an EMBL/GenBank/DDBJ whole genome shotgun (WGS) entry which is preliminary data.</text>
</comment>
<protein>
    <submittedName>
        <fullName evidence="1">Uncharacterized protein</fullName>
    </submittedName>
</protein>
<dbReference type="AlphaFoldDB" id="A0A8S3HC54"/>
<feature type="non-terminal residue" evidence="1">
    <location>
        <position position="1"/>
    </location>
</feature>
<dbReference type="InterPro" id="IPR001680">
    <property type="entry name" value="WD40_rpt"/>
</dbReference>
<reference evidence="1" key="1">
    <citation type="submission" date="2021-02" db="EMBL/GenBank/DDBJ databases">
        <authorList>
            <person name="Nowell W R."/>
        </authorList>
    </citation>
    <scope>NUCLEOTIDE SEQUENCE</scope>
</reference>
<dbReference type="GO" id="GO:0005929">
    <property type="term" value="C:cilium"/>
    <property type="evidence" value="ECO:0007669"/>
    <property type="project" value="TreeGrafter"/>
</dbReference>
<organism evidence="1 2">
    <name type="scientific">Rotaria magnacalcarata</name>
    <dbReference type="NCBI Taxonomy" id="392030"/>
    <lineage>
        <taxon>Eukaryota</taxon>
        <taxon>Metazoa</taxon>
        <taxon>Spiralia</taxon>
        <taxon>Gnathifera</taxon>
        <taxon>Rotifera</taxon>
        <taxon>Eurotatoria</taxon>
        <taxon>Bdelloidea</taxon>
        <taxon>Philodinida</taxon>
        <taxon>Philodinidae</taxon>
        <taxon>Rotaria</taxon>
    </lineage>
</organism>
<dbReference type="PANTHER" id="PTHR24098:SF0">
    <property type="entry name" value="OUTER SEGMENT 5"/>
    <property type="match status" value="1"/>
</dbReference>
<dbReference type="Gene3D" id="2.130.10.10">
    <property type="entry name" value="YVTN repeat-like/Quinoprotein amine dehydrogenase"/>
    <property type="match status" value="1"/>
</dbReference>
<dbReference type="PANTHER" id="PTHR24098">
    <property type="entry name" value="OUTER SEGMENT 5"/>
    <property type="match status" value="1"/>
</dbReference>
<evidence type="ECO:0000313" key="2">
    <source>
        <dbReference type="Proteomes" id="UP000676336"/>
    </source>
</evidence>
<dbReference type="InterPro" id="IPR036322">
    <property type="entry name" value="WD40_repeat_dom_sf"/>
</dbReference>
<dbReference type="Proteomes" id="UP000676336">
    <property type="component" value="Unassembled WGS sequence"/>
</dbReference>
<proteinExistence type="predicted"/>
<dbReference type="GO" id="GO:0060271">
    <property type="term" value="P:cilium assembly"/>
    <property type="evidence" value="ECO:0007669"/>
    <property type="project" value="TreeGrafter"/>
</dbReference>
<dbReference type="EMBL" id="CAJOBI010318625">
    <property type="protein sequence ID" value="CAF5181346.1"/>
    <property type="molecule type" value="Genomic_DNA"/>
</dbReference>
<accession>A0A8S3HC54</accession>
<dbReference type="GO" id="GO:0030992">
    <property type="term" value="C:intraciliary transport particle B"/>
    <property type="evidence" value="ECO:0007669"/>
    <property type="project" value="TreeGrafter"/>
</dbReference>
<sequence>MRLKFTFPPTLRHTERVDCVGWMSADDLYSVGEDHIIYKYNVVQNELIKIAELGQDLYPLDMHWLPKGANVVGGQGSSSVSGGKRTIGSDLFVLATSDGKFCFVNKTGRIEKTVEAHRGATICIRWSPDGSQFATGYFYIRFTIILILDNSSLGGEDGQIRIWARSGMLRSNLVQS</sequence>